<reference evidence="1" key="1">
    <citation type="submission" date="2019-05" db="EMBL/GenBank/DDBJ databases">
        <title>The de novo reference genome and transcriptome assemblies of the wild tomato species Solanum chilense.</title>
        <authorList>
            <person name="Stam R."/>
            <person name="Nosenko T."/>
            <person name="Hoerger A.C."/>
            <person name="Stephan W."/>
            <person name="Seidel M.A."/>
            <person name="Kuhn J.M.M."/>
            <person name="Haberer G."/>
            <person name="Tellier A."/>
        </authorList>
    </citation>
    <scope>NUCLEOTIDE SEQUENCE</scope>
    <source>
        <tissue evidence="1">Mature leaves</tissue>
    </source>
</reference>
<dbReference type="AlphaFoldDB" id="A0A6N2CCR4"/>
<sequence length="157" mass="17726">MNTRRATTRREEEGVATDRIHTHVDQVTIVGQDNVNEAVPPLKPLLPQGHQIYPMPKAPQVPFVEGEMTNAELRTALMNFTQLMKTQAQVVTNDLVDLGNQGDRPQPNVRTPTCRIRDLVSMNPPTLHGPKVDEDPKSFIDELAAYKLEDVSQMWFE</sequence>
<proteinExistence type="predicted"/>
<accession>A0A6N2CCR4</accession>
<organism evidence="1">
    <name type="scientific">Solanum chilense</name>
    <name type="common">Tomato</name>
    <name type="synonym">Lycopersicon chilense</name>
    <dbReference type="NCBI Taxonomy" id="4083"/>
    <lineage>
        <taxon>Eukaryota</taxon>
        <taxon>Viridiplantae</taxon>
        <taxon>Streptophyta</taxon>
        <taxon>Embryophyta</taxon>
        <taxon>Tracheophyta</taxon>
        <taxon>Spermatophyta</taxon>
        <taxon>Magnoliopsida</taxon>
        <taxon>eudicotyledons</taxon>
        <taxon>Gunneridae</taxon>
        <taxon>Pentapetalae</taxon>
        <taxon>asterids</taxon>
        <taxon>lamiids</taxon>
        <taxon>Solanales</taxon>
        <taxon>Solanaceae</taxon>
        <taxon>Solanoideae</taxon>
        <taxon>Solaneae</taxon>
        <taxon>Solanum</taxon>
        <taxon>Solanum subgen. Lycopersicon</taxon>
    </lineage>
</organism>
<comment type="caution">
    <text evidence="1">The sequence shown here is derived from an EMBL/GenBank/DDBJ whole genome shotgun (WGS) entry which is preliminary data.</text>
</comment>
<evidence type="ECO:0008006" key="2">
    <source>
        <dbReference type="Google" id="ProtNLM"/>
    </source>
</evidence>
<name>A0A6N2CCR4_SOLCI</name>
<protein>
    <recommendedName>
        <fullName evidence="2">Gag-pol polyprotein</fullName>
    </recommendedName>
</protein>
<dbReference type="EMBL" id="RXGB01000195">
    <property type="protein sequence ID" value="TMX04629.1"/>
    <property type="molecule type" value="Genomic_DNA"/>
</dbReference>
<evidence type="ECO:0000313" key="1">
    <source>
        <dbReference type="EMBL" id="TMX04629.1"/>
    </source>
</evidence>
<gene>
    <name evidence="1" type="ORF">EJD97_006607</name>
</gene>